<protein>
    <submittedName>
        <fullName evidence="2">Uncharacterized protein</fullName>
    </submittedName>
</protein>
<sequence length="123" mass="12901">MRFIFLTLLTAIVVVFLNPIAPFWVVMIAIGALSALVYPNGIGGFLGGGLGMGLTWLGQSIYLGVTTGSSLPDRMGDLMGLGSGMTLVGITGLVGFILGAFSGWTGVLFRIMLRKTPQNVYKG</sequence>
<keyword evidence="1" id="KW-1133">Transmembrane helix</keyword>
<dbReference type="AlphaFoldDB" id="A0A1H5RS64"/>
<evidence type="ECO:0000256" key="1">
    <source>
        <dbReference type="SAM" id="Phobius"/>
    </source>
</evidence>
<keyword evidence="1" id="KW-0472">Membrane</keyword>
<organism evidence="2 3">
    <name type="scientific">Algoriphagus boritolerans DSM 17298 = JCM 18970</name>
    <dbReference type="NCBI Taxonomy" id="1120964"/>
    <lineage>
        <taxon>Bacteria</taxon>
        <taxon>Pseudomonadati</taxon>
        <taxon>Bacteroidota</taxon>
        <taxon>Cytophagia</taxon>
        <taxon>Cytophagales</taxon>
        <taxon>Cyclobacteriaceae</taxon>
        <taxon>Algoriphagus</taxon>
    </lineage>
</organism>
<accession>A0A1H5RS64</accession>
<feature type="transmembrane region" description="Helical" evidence="1">
    <location>
        <begin position="86"/>
        <end position="113"/>
    </location>
</feature>
<keyword evidence="3" id="KW-1185">Reference proteome</keyword>
<evidence type="ECO:0000313" key="3">
    <source>
        <dbReference type="Proteomes" id="UP000236736"/>
    </source>
</evidence>
<evidence type="ECO:0000313" key="2">
    <source>
        <dbReference type="EMBL" id="SEF41169.1"/>
    </source>
</evidence>
<name>A0A1H5RS64_9BACT</name>
<reference evidence="3" key="1">
    <citation type="submission" date="2016-10" db="EMBL/GenBank/DDBJ databases">
        <authorList>
            <person name="Varghese N."/>
            <person name="Submissions S."/>
        </authorList>
    </citation>
    <scope>NUCLEOTIDE SEQUENCE [LARGE SCALE GENOMIC DNA]</scope>
    <source>
        <strain evidence="3">DSM 17298</strain>
    </source>
</reference>
<dbReference type="EMBL" id="FNVR01000001">
    <property type="protein sequence ID" value="SEF41169.1"/>
    <property type="molecule type" value="Genomic_DNA"/>
</dbReference>
<feature type="transmembrane region" description="Helical" evidence="1">
    <location>
        <begin position="45"/>
        <end position="65"/>
    </location>
</feature>
<keyword evidence="1" id="KW-0812">Transmembrane</keyword>
<proteinExistence type="predicted"/>
<dbReference type="Proteomes" id="UP000236736">
    <property type="component" value="Unassembled WGS sequence"/>
</dbReference>
<dbReference type="RefSeq" id="WP_103922826.1">
    <property type="nucleotide sequence ID" value="NZ_BBFN01000001.1"/>
</dbReference>
<gene>
    <name evidence="2" type="ORF">SAMN03080598_00083</name>
</gene>
<dbReference type="OrthoDB" id="840364at2"/>
<dbReference type="STRING" id="1120964.GCA_001313265_00065"/>